<dbReference type="EMBL" id="CABFOC020000002">
    <property type="protein sequence ID" value="CAH0039382.1"/>
    <property type="molecule type" value="Genomic_DNA"/>
</dbReference>
<dbReference type="AlphaFoldDB" id="A0A9N9VYY9"/>
<organism evidence="1 2">
    <name type="scientific">Clonostachys solani</name>
    <dbReference type="NCBI Taxonomy" id="160281"/>
    <lineage>
        <taxon>Eukaryota</taxon>
        <taxon>Fungi</taxon>
        <taxon>Dikarya</taxon>
        <taxon>Ascomycota</taxon>
        <taxon>Pezizomycotina</taxon>
        <taxon>Sordariomycetes</taxon>
        <taxon>Hypocreomycetidae</taxon>
        <taxon>Hypocreales</taxon>
        <taxon>Bionectriaceae</taxon>
        <taxon>Clonostachys</taxon>
    </lineage>
</organism>
<gene>
    <name evidence="1" type="ORF">CSOL1703_00003623</name>
</gene>
<protein>
    <submittedName>
        <fullName evidence="1">Uncharacterized protein</fullName>
    </submittedName>
</protein>
<evidence type="ECO:0000313" key="1">
    <source>
        <dbReference type="EMBL" id="CAH0039382.1"/>
    </source>
</evidence>
<sequence>MPLPALFLGPSIPTDNHSRTCPLQDRAGPLQPVMVPGGANACFEPGAMFQPRRRPFAARLNGSFVLELDLAGPFGTPRQNRQLDFQCDALTRGDF</sequence>
<reference evidence="2" key="1">
    <citation type="submission" date="2019-06" db="EMBL/GenBank/DDBJ databases">
        <authorList>
            <person name="Broberg M."/>
        </authorList>
    </citation>
    <scope>NUCLEOTIDE SEQUENCE [LARGE SCALE GENOMIC DNA]</scope>
</reference>
<accession>A0A9N9VYY9</accession>
<dbReference type="Proteomes" id="UP000775872">
    <property type="component" value="Unassembled WGS sequence"/>
</dbReference>
<evidence type="ECO:0000313" key="2">
    <source>
        <dbReference type="Proteomes" id="UP000775872"/>
    </source>
</evidence>
<proteinExistence type="predicted"/>
<name>A0A9N9VYY9_9HYPO</name>
<keyword evidence="2" id="KW-1185">Reference proteome</keyword>
<comment type="caution">
    <text evidence="1">The sequence shown here is derived from an EMBL/GenBank/DDBJ whole genome shotgun (WGS) entry which is preliminary data.</text>
</comment>
<reference evidence="1 2" key="2">
    <citation type="submission" date="2021-10" db="EMBL/GenBank/DDBJ databases">
        <authorList>
            <person name="Piombo E."/>
        </authorList>
    </citation>
    <scope>NUCLEOTIDE SEQUENCE [LARGE SCALE GENOMIC DNA]</scope>
</reference>